<proteinExistence type="predicted"/>
<evidence type="ECO:0000313" key="3">
    <source>
        <dbReference type="Proteomes" id="UP001221142"/>
    </source>
</evidence>
<keyword evidence="3" id="KW-1185">Reference proteome</keyword>
<reference evidence="2" key="1">
    <citation type="submission" date="2023-03" db="EMBL/GenBank/DDBJ databases">
        <title>Massive genome expansion in bonnet fungi (Mycena s.s.) driven by repeated elements and novel gene families across ecological guilds.</title>
        <authorList>
            <consortium name="Lawrence Berkeley National Laboratory"/>
            <person name="Harder C.B."/>
            <person name="Miyauchi S."/>
            <person name="Viragh M."/>
            <person name="Kuo A."/>
            <person name="Thoen E."/>
            <person name="Andreopoulos B."/>
            <person name="Lu D."/>
            <person name="Skrede I."/>
            <person name="Drula E."/>
            <person name="Henrissat B."/>
            <person name="Morin E."/>
            <person name="Kohler A."/>
            <person name="Barry K."/>
            <person name="LaButti K."/>
            <person name="Morin E."/>
            <person name="Salamov A."/>
            <person name="Lipzen A."/>
            <person name="Mereny Z."/>
            <person name="Hegedus B."/>
            <person name="Baldrian P."/>
            <person name="Stursova M."/>
            <person name="Weitz H."/>
            <person name="Taylor A."/>
            <person name="Grigoriev I.V."/>
            <person name="Nagy L.G."/>
            <person name="Martin F."/>
            <person name="Kauserud H."/>
        </authorList>
    </citation>
    <scope>NUCLEOTIDE SEQUENCE</scope>
    <source>
        <strain evidence="2">9284</strain>
    </source>
</reference>
<dbReference type="Proteomes" id="UP001221142">
    <property type="component" value="Unassembled WGS sequence"/>
</dbReference>
<dbReference type="AlphaFoldDB" id="A0AAD7FMU2"/>
<organism evidence="2 3">
    <name type="scientific">Roridomyces roridus</name>
    <dbReference type="NCBI Taxonomy" id="1738132"/>
    <lineage>
        <taxon>Eukaryota</taxon>
        <taxon>Fungi</taxon>
        <taxon>Dikarya</taxon>
        <taxon>Basidiomycota</taxon>
        <taxon>Agaricomycotina</taxon>
        <taxon>Agaricomycetes</taxon>
        <taxon>Agaricomycetidae</taxon>
        <taxon>Agaricales</taxon>
        <taxon>Marasmiineae</taxon>
        <taxon>Mycenaceae</taxon>
        <taxon>Roridomyces</taxon>
    </lineage>
</organism>
<protein>
    <submittedName>
        <fullName evidence="2">Uncharacterized protein</fullName>
    </submittedName>
</protein>
<accession>A0AAD7FMU2</accession>
<dbReference type="EMBL" id="JARKIF010000008">
    <property type="protein sequence ID" value="KAJ7632766.1"/>
    <property type="molecule type" value="Genomic_DNA"/>
</dbReference>
<evidence type="ECO:0000256" key="1">
    <source>
        <dbReference type="SAM" id="MobiDB-lite"/>
    </source>
</evidence>
<evidence type="ECO:0000313" key="2">
    <source>
        <dbReference type="EMBL" id="KAJ7632766.1"/>
    </source>
</evidence>
<name>A0AAD7FMU2_9AGAR</name>
<sequence>MCHRTPLSFHPAPPLPRMASSADNTNLNINEDELIAELESKYGWSDIRTTLDTLYGNYPAGRQLCLQNMMPLLRTPNILGTKPTSDDPQPGTYRIDIPDDDLCIRVFPGGTTAQEGFYFFDFYCMDTQNPIDTPKGYVIRLEGRPGIGPERSDPIESLEAGPGFQIPRGSMKYSMNDGARMTLERANKETFVFDLPTRLGRRHAAEAGVGQPVLMH</sequence>
<feature type="region of interest" description="Disordered" evidence="1">
    <location>
        <begin position="1"/>
        <end position="23"/>
    </location>
</feature>
<gene>
    <name evidence="2" type="ORF">FB45DRAFT_913415</name>
</gene>
<comment type="caution">
    <text evidence="2">The sequence shown here is derived from an EMBL/GenBank/DDBJ whole genome shotgun (WGS) entry which is preliminary data.</text>
</comment>